<protein>
    <submittedName>
        <fullName evidence="2">Uncharacterized protein</fullName>
    </submittedName>
</protein>
<feature type="compositionally biased region" description="Basic and acidic residues" evidence="1">
    <location>
        <begin position="18"/>
        <end position="28"/>
    </location>
</feature>
<evidence type="ECO:0000256" key="1">
    <source>
        <dbReference type="SAM" id="MobiDB-lite"/>
    </source>
</evidence>
<comment type="caution">
    <text evidence="2">The sequence shown here is derived from an EMBL/GenBank/DDBJ whole genome shotgun (WGS) entry which is preliminary data.</text>
</comment>
<dbReference type="AlphaFoldDB" id="A0A164I770"/>
<name>A0A164I770_9NOCA</name>
<dbReference type="Proteomes" id="UP000076512">
    <property type="component" value="Unassembled WGS sequence"/>
</dbReference>
<evidence type="ECO:0000313" key="3">
    <source>
        <dbReference type="Proteomes" id="UP000076512"/>
    </source>
</evidence>
<gene>
    <name evidence="2" type="ORF">AWN90_15720</name>
</gene>
<accession>A0A164I770</accession>
<keyword evidence="3" id="KW-1185">Reference proteome</keyword>
<dbReference type="RefSeq" id="WP_067581391.1">
    <property type="nucleotide sequence ID" value="NZ_JABMCZ010000002.1"/>
</dbReference>
<sequence>MRRTAHGLLSTAEGTPIGEEKDMTDHRTPAVPGYQEILDFFGKCPECGYPARAAAARRGETTVLAFCDRPCGWSDTVPLTTMTAHGARGKTFGAR</sequence>
<evidence type="ECO:0000313" key="2">
    <source>
        <dbReference type="EMBL" id="KZM69164.1"/>
    </source>
</evidence>
<feature type="region of interest" description="Disordered" evidence="1">
    <location>
        <begin position="1"/>
        <end position="29"/>
    </location>
</feature>
<reference evidence="2 3" key="1">
    <citation type="submission" date="2016-04" db="EMBL/GenBank/DDBJ databases">
        <authorList>
            <person name="Evans L.H."/>
            <person name="Alamgir A."/>
            <person name="Owens N."/>
            <person name="Weber N.D."/>
            <person name="Virtaneva K."/>
            <person name="Barbian K."/>
            <person name="Babar A."/>
            <person name="Rosenke K."/>
        </authorList>
    </citation>
    <scope>NUCLEOTIDE SEQUENCE [LARGE SCALE GENOMIC DNA]</scope>
    <source>
        <strain evidence="2 3">IFM 0406</strain>
    </source>
</reference>
<organism evidence="2 3">
    <name type="scientific">Nocardia terpenica</name>
    <dbReference type="NCBI Taxonomy" id="455432"/>
    <lineage>
        <taxon>Bacteria</taxon>
        <taxon>Bacillati</taxon>
        <taxon>Actinomycetota</taxon>
        <taxon>Actinomycetes</taxon>
        <taxon>Mycobacteriales</taxon>
        <taxon>Nocardiaceae</taxon>
        <taxon>Nocardia</taxon>
    </lineage>
</organism>
<proteinExistence type="predicted"/>
<dbReference type="OrthoDB" id="4560094at2"/>
<dbReference type="EMBL" id="LWGR01000021">
    <property type="protein sequence ID" value="KZM69164.1"/>
    <property type="molecule type" value="Genomic_DNA"/>
</dbReference>